<name>A0A7Z7IM57_9MYCO</name>
<feature type="region of interest" description="Disordered" evidence="5">
    <location>
        <begin position="887"/>
        <end position="944"/>
    </location>
</feature>
<dbReference type="Gene3D" id="3.30.70.3290">
    <property type="match status" value="1"/>
</dbReference>
<dbReference type="EC" id="2.3.1.94" evidence="7"/>
<dbReference type="PROSITE" id="PS52004">
    <property type="entry name" value="KS3_2"/>
    <property type="match status" value="1"/>
</dbReference>
<sequence>MEVSLEKVTQAFRKTLIENESLKQLLAASLEPIAVVGMACRLPGGVDSPQALWELVHTGTDAIGGFPTDRGWDLAGLFDPDPDAVGKTYTRSGGFLADVAGFDAEFFGISAREATAMDPQQRLLLEVCWEALETAGIDPTTLDGTDTGVFAGAWSQSGGGGPDGAEGYGLTGAATSVASGRVAYVLGLQGPAITIDTACSSSLVATHLACQSLRNGESSLALAGGVTVISSPALFIEFARQRGLAPDGRCKAFAAAADGTGWGEGAAVVVLERLSDAQRHQHPVLAVIAGSAINQDGASNGLTAPNGPAQQRVITQAAANAGIALDQVDVVEAHGTGTTLGDPIEAGALLATYGANRDPEHPLWLGSVKSNIGHTQAAAGAAGLIKMITALNHAVLPPTLHVDQPSPHIDWSAGAVQLLTQARPWPASDHPRTAAVSSFGISGTNAHLIVQQAPTRAPTTAAAAGEPPLRIWPLSARTPAALHAAGARLHQHLLDHPDLDLTDLAYSLATNQPHPHLASHHYRAHQPSKTVFVFPGQGAQYPAMATQLYTHHRGFADALDECDRALHQWIGWSVRDVLNQHPSAPRLDRVDVVQPVLFAIMVSLAELLRAHGITPDAVVGHSQGEIAAAYVAGALPLDQAAKIVALRSTALTRLPGTGTMASVLLHREQLEPRLEQWDTRLHIAATNGPTHTIISGDTAAMVQFTTVCERDGIHIRPIAVDYASHSPQVEELRQHLLRELAELTPQASRIPLYSTVQSALSSHPLDTTTMNADYWYRNLREPVEFHDSITELLAQGERIFVELSPHPVLAPALSDTLAHHAEHTQSTVITALHRDHPDLDTIAATLAHLHTHGHSPSWTTLYPDAHTVGLPTYPFQHHPYWLPSEVYKGQPPRAPPTHRCGCQRRRARQARPSPVGRGDRARRSRPDRVDRTVIDHHARLARRP</sequence>
<organism evidence="7 8">
    <name type="scientific">Mycobacterium simulans</name>
    <dbReference type="NCBI Taxonomy" id="627089"/>
    <lineage>
        <taxon>Bacteria</taxon>
        <taxon>Bacillati</taxon>
        <taxon>Actinomycetota</taxon>
        <taxon>Actinomycetes</taxon>
        <taxon>Mycobacteriales</taxon>
        <taxon>Mycobacteriaceae</taxon>
        <taxon>Mycobacterium</taxon>
    </lineage>
</organism>
<dbReference type="GO" id="GO:0004312">
    <property type="term" value="F:fatty acid synthase activity"/>
    <property type="evidence" value="ECO:0007669"/>
    <property type="project" value="TreeGrafter"/>
</dbReference>
<evidence type="ECO:0000256" key="2">
    <source>
        <dbReference type="ARBA" id="ARBA00022553"/>
    </source>
</evidence>
<dbReference type="InterPro" id="IPR014030">
    <property type="entry name" value="Ketoacyl_synth_N"/>
</dbReference>
<evidence type="ECO:0000256" key="3">
    <source>
        <dbReference type="ARBA" id="ARBA00022679"/>
    </source>
</evidence>
<evidence type="ECO:0000256" key="4">
    <source>
        <dbReference type="ARBA" id="ARBA00023315"/>
    </source>
</evidence>
<dbReference type="InterPro" id="IPR016036">
    <property type="entry name" value="Malonyl_transacylase_ACP-bd"/>
</dbReference>
<dbReference type="SUPFAM" id="SSF55048">
    <property type="entry name" value="Probable ACP-binding domain of malonyl-CoA ACP transacylase"/>
    <property type="match status" value="1"/>
</dbReference>
<feature type="compositionally biased region" description="Basic and acidic residues" evidence="5">
    <location>
        <begin position="917"/>
        <end position="938"/>
    </location>
</feature>
<dbReference type="InterPro" id="IPR014043">
    <property type="entry name" value="Acyl_transferase_dom"/>
</dbReference>
<keyword evidence="8" id="KW-1185">Reference proteome</keyword>
<keyword evidence="4 7" id="KW-0012">Acyltransferase</keyword>
<dbReference type="GO" id="GO:0047879">
    <property type="term" value="F:erythronolide synthase activity"/>
    <property type="evidence" value="ECO:0007669"/>
    <property type="project" value="UniProtKB-EC"/>
</dbReference>
<dbReference type="SUPFAM" id="SSF53901">
    <property type="entry name" value="Thiolase-like"/>
    <property type="match status" value="1"/>
</dbReference>
<dbReference type="AlphaFoldDB" id="A0A7Z7IM57"/>
<dbReference type="GO" id="GO:0006633">
    <property type="term" value="P:fatty acid biosynthetic process"/>
    <property type="evidence" value="ECO:0007669"/>
    <property type="project" value="TreeGrafter"/>
</dbReference>
<dbReference type="PANTHER" id="PTHR43775:SF51">
    <property type="entry name" value="INACTIVE PHENOLPHTHIOCEROL SYNTHESIS POLYKETIDE SYNTHASE TYPE I PKS1-RELATED"/>
    <property type="match status" value="1"/>
</dbReference>
<dbReference type="SUPFAM" id="SSF52151">
    <property type="entry name" value="FabD/lysophospholipase-like"/>
    <property type="match status" value="1"/>
</dbReference>
<keyword evidence="1" id="KW-0596">Phosphopantetheine</keyword>
<dbReference type="InterPro" id="IPR032821">
    <property type="entry name" value="PKS_assoc"/>
</dbReference>
<comment type="caution">
    <text evidence="7">The sequence shown here is derived from an EMBL/GenBank/DDBJ whole genome shotgun (WGS) entry which is preliminary data.</text>
</comment>
<dbReference type="InterPro" id="IPR016035">
    <property type="entry name" value="Acyl_Trfase/lysoPLipase"/>
</dbReference>
<dbReference type="PANTHER" id="PTHR43775">
    <property type="entry name" value="FATTY ACID SYNTHASE"/>
    <property type="match status" value="1"/>
</dbReference>
<dbReference type="InterPro" id="IPR050091">
    <property type="entry name" value="PKS_NRPS_Biosynth_Enz"/>
</dbReference>
<evidence type="ECO:0000256" key="5">
    <source>
        <dbReference type="SAM" id="MobiDB-lite"/>
    </source>
</evidence>
<dbReference type="FunFam" id="3.40.366.10:FF:000002">
    <property type="entry name" value="Probable polyketide synthase 2"/>
    <property type="match status" value="1"/>
</dbReference>
<dbReference type="Proteomes" id="UP000554965">
    <property type="component" value="Unassembled WGS sequence"/>
</dbReference>
<feature type="domain" description="Ketosynthase family 3 (KS3)" evidence="6">
    <location>
        <begin position="30"/>
        <end position="452"/>
    </location>
</feature>
<dbReference type="Gene3D" id="3.40.47.10">
    <property type="match status" value="1"/>
</dbReference>
<dbReference type="Pfam" id="PF00698">
    <property type="entry name" value="Acyl_transf_1"/>
    <property type="match status" value="1"/>
</dbReference>
<evidence type="ECO:0000313" key="7">
    <source>
        <dbReference type="EMBL" id="SOJ56158.1"/>
    </source>
</evidence>
<evidence type="ECO:0000256" key="1">
    <source>
        <dbReference type="ARBA" id="ARBA00022450"/>
    </source>
</evidence>
<evidence type="ECO:0000259" key="6">
    <source>
        <dbReference type="PROSITE" id="PS52004"/>
    </source>
</evidence>
<dbReference type="Pfam" id="PF00109">
    <property type="entry name" value="ketoacyl-synt"/>
    <property type="match status" value="1"/>
</dbReference>
<dbReference type="Pfam" id="PF16197">
    <property type="entry name" value="KAsynt_C_assoc"/>
    <property type="match status" value="1"/>
</dbReference>
<dbReference type="Gene3D" id="3.40.366.10">
    <property type="entry name" value="Malonyl-Coenzyme A Acyl Carrier Protein, domain 2"/>
    <property type="match status" value="1"/>
</dbReference>
<gene>
    <name evidence="7" type="primary">eryA_1</name>
    <name evidence="7" type="ORF">MSIMFB_03632</name>
</gene>
<accession>A0A7Z7IM57</accession>
<reference evidence="7 8" key="1">
    <citation type="submission" date="2017-10" db="EMBL/GenBank/DDBJ databases">
        <authorList>
            <consortium name="Urmite Genomes"/>
        </authorList>
    </citation>
    <scope>NUCLEOTIDE SEQUENCE [LARGE SCALE GENOMIC DNA]</scope>
    <source>
        <strain evidence="7 8">FB-527</strain>
    </source>
</reference>
<dbReference type="SMART" id="SM00825">
    <property type="entry name" value="PKS_KS"/>
    <property type="match status" value="1"/>
</dbReference>
<dbReference type="CDD" id="cd00833">
    <property type="entry name" value="PKS"/>
    <property type="match status" value="1"/>
</dbReference>
<dbReference type="InterPro" id="IPR016039">
    <property type="entry name" value="Thiolase-like"/>
</dbReference>
<keyword evidence="3 7" id="KW-0808">Transferase</keyword>
<dbReference type="InterPro" id="IPR001227">
    <property type="entry name" value="Ac_transferase_dom_sf"/>
</dbReference>
<evidence type="ECO:0000313" key="8">
    <source>
        <dbReference type="Proteomes" id="UP000554965"/>
    </source>
</evidence>
<keyword evidence="2" id="KW-0597">Phosphoprotein</keyword>
<dbReference type="EMBL" id="OCTY01000002">
    <property type="protein sequence ID" value="SOJ56158.1"/>
    <property type="molecule type" value="Genomic_DNA"/>
</dbReference>
<protein>
    <submittedName>
        <fullName evidence="7">6-deoxyerythronolide-B synthase EryA2, modules 3 and 4</fullName>
        <ecNumber evidence="7">2.3.1.94</ecNumber>
    </submittedName>
</protein>
<dbReference type="Pfam" id="PF02801">
    <property type="entry name" value="Ketoacyl-synt_C"/>
    <property type="match status" value="1"/>
</dbReference>
<dbReference type="FunFam" id="3.40.47.10:FF:000019">
    <property type="entry name" value="Polyketide synthase type I"/>
    <property type="match status" value="1"/>
</dbReference>
<dbReference type="InterPro" id="IPR014031">
    <property type="entry name" value="Ketoacyl_synth_C"/>
</dbReference>
<dbReference type="InterPro" id="IPR020841">
    <property type="entry name" value="PKS_Beta-ketoAc_synthase_dom"/>
</dbReference>
<proteinExistence type="predicted"/>
<dbReference type="SMART" id="SM00827">
    <property type="entry name" value="PKS_AT"/>
    <property type="match status" value="1"/>
</dbReference>